<organism evidence="15 16">
    <name type="scientific">Caenorhabditis briggsae</name>
    <dbReference type="NCBI Taxonomy" id="6238"/>
    <lineage>
        <taxon>Eukaryota</taxon>
        <taxon>Metazoa</taxon>
        <taxon>Ecdysozoa</taxon>
        <taxon>Nematoda</taxon>
        <taxon>Chromadorea</taxon>
        <taxon>Rhabditida</taxon>
        <taxon>Rhabditina</taxon>
        <taxon>Rhabditomorpha</taxon>
        <taxon>Rhabditoidea</taxon>
        <taxon>Rhabditidae</taxon>
        <taxon>Peloderinae</taxon>
        <taxon>Caenorhabditis</taxon>
    </lineage>
</organism>
<keyword evidence="12 14" id="KW-0472">Membrane</keyword>
<evidence type="ECO:0000256" key="5">
    <source>
        <dbReference type="ARBA" id="ARBA00012544"/>
    </source>
</evidence>
<protein>
    <recommendedName>
        <fullName evidence="5">glucuronosyltransferase</fullName>
        <ecNumber evidence="5">2.4.1.17</ecNumber>
    </recommendedName>
</protein>
<comment type="subcellular location">
    <subcellularLocation>
        <location evidence="2">Membrane</location>
        <topology evidence="2">Single-pass membrane protein</topology>
    </subcellularLocation>
</comment>
<dbReference type="Gene3D" id="3.40.50.2000">
    <property type="entry name" value="Glycogen Phosphorylase B"/>
    <property type="match status" value="2"/>
</dbReference>
<dbReference type="PROSITE" id="PS00375">
    <property type="entry name" value="UDPGT"/>
    <property type="match status" value="1"/>
</dbReference>
<dbReference type="PANTHER" id="PTHR48043:SF83">
    <property type="entry name" value="UDP-GLUCURONOSYLTRANSFERASE"/>
    <property type="match status" value="1"/>
</dbReference>
<keyword evidence="11 14" id="KW-1133">Transmembrane helix</keyword>
<feature type="transmembrane region" description="Helical" evidence="14">
    <location>
        <begin position="506"/>
        <end position="527"/>
    </location>
</feature>
<evidence type="ECO:0000256" key="13">
    <source>
        <dbReference type="ARBA" id="ARBA00047475"/>
    </source>
</evidence>
<dbReference type="Pfam" id="PF00201">
    <property type="entry name" value="UDPGT"/>
    <property type="match status" value="1"/>
</dbReference>
<evidence type="ECO:0000256" key="10">
    <source>
        <dbReference type="ARBA" id="ARBA00022898"/>
    </source>
</evidence>
<dbReference type="EC" id="2.4.1.17" evidence="5"/>
<dbReference type="FunFam" id="3.40.50.1100:FF:000118">
    <property type="entry name" value="Related to CYS4-cystathionine beta-synthase"/>
    <property type="match status" value="1"/>
</dbReference>
<dbReference type="EMBL" id="CP090896">
    <property type="protein sequence ID" value="ULT80469.1"/>
    <property type="molecule type" value="Genomic_DNA"/>
</dbReference>
<keyword evidence="8 14" id="KW-0812">Transmembrane</keyword>
<dbReference type="GO" id="GO:0015020">
    <property type="term" value="F:glucuronosyltransferase activity"/>
    <property type="evidence" value="ECO:0007669"/>
    <property type="project" value="UniProtKB-EC"/>
</dbReference>
<dbReference type="GO" id="GO:0009069">
    <property type="term" value="P:serine family amino acid metabolic process"/>
    <property type="evidence" value="ECO:0007669"/>
    <property type="project" value="UniProtKB-ARBA"/>
</dbReference>
<dbReference type="InterPro" id="IPR036052">
    <property type="entry name" value="TrpB-like_PALP_sf"/>
</dbReference>
<comment type="similarity">
    <text evidence="3">Belongs to the cysteine synthase/cystathionine beta-synthase family.</text>
</comment>
<evidence type="ECO:0000256" key="7">
    <source>
        <dbReference type="ARBA" id="ARBA00022679"/>
    </source>
</evidence>
<evidence type="ECO:0000256" key="1">
    <source>
        <dbReference type="ARBA" id="ARBA00001933"/>
    </source>
</evidence>
<name>A0AAE8ZMD2_CAEBR</name>
<dbReference type="PANTHER" id="PTHR48043">
    <property type="entry name" value="EG:EG0003.4 PROTEIN-RELATED"/>
    <property type="match status" value="1"/>
</dbReference>
<dbReference type="FunFam" id="3.40.50.2000:FF:000038">
    <property type="entry name" value="UDP-GlucuronosylTransferase"/>
    <property type="match status" value="1"/>
</dbReference>
<gene>
    <name evidence="15" type="ORF">L3Y34_010792</name>
</gene>
<evidence type="ECO:0000256" key="14">
    <source>
        <dbReference type="SAM" id="Phobius"/>
    </source>
</evidence>
<evidence type="ECO:0000256" key="8">
    <source>
        <dbReference type="ARBA" id="ARBA00022692"/>
    </source>
</evidence>
<evidence type="ECO:0000256" key="2">
    <source>
        <dbReference type="ARBA" id="ARBA00004167"/>
    </source>
</evidence>
<dbReference type="CDD" id="cd03784">
    <property type="entry name" value="GT1_Gtf-like"/>
    <property type="match status" value="1"/>
</dbReference>
<dbReference type="FunFam" id="3.40.50.2000:FF:000380">
    <property type="entry name" value="UDP-glucuronosyltransferase"/>
    <property type="match status" value="1"/>
</dbReference>
<evidence type="ECO:0000256" key="9">
    <source>
        <dbReference type="ARBA" id="ARBA00022729"/>
    </source>
</evidence>
<keyword evidence="6" id="KW-0328">Glycosyltransferase</keyword>
<dbReference type="InterPro" id="IPR002213">
    <property type="entry name" value="UDP_glucos_trans"/>
</dbReference>
<dbReference type="GO" id="GO:0006534">
    <property type="term" value="P:cysteine metabolic process"/>
    <property type="evidence" value="ECO:0007669"/>
    <property type="project" value="UniProtKB-ARBA"/>
</dbReference>
<dbReference type="SUPFAM" id="SSF53686">
    <property type="entry name" value="Tryptophan synthase beta subunit-like PLP-dependent enzymes"/>
    <property type="match status" value="1"/>
</dbReference>
<evidence type="ECO:0000256" key="4">
    <source>
        <dbReference type="ARBA" id="ARBA00009995"/>
    </source>
</evidence>
<keyword evidence="10" id="KW-0663">Pyridoxal phosphate</keyword>
<dbReference type="GO" id="GO:0016020">
    <property type="term" value="C:membrane"/>
    <property type="evidence" value="ECO:0007669"/>
    <property type="project" value="UniProtKB-SubCell"/>
</dbReference>
<dbReference type="Proteomes" id="UP000827892">
    <property type="component" value="Chromosome X"/>
</dbReference>
<dbReference type="Gene3D" id="3.40.50.1100">
    <property type="match status" value="1"/>
</dbReference>
<keyword evidence="9" id="KW-0732">Signal</keyword>
<keyword evidence="7" id="KW-0808">Transferase</keyword>
<evidence type="ECO:0000256" key="12">
    <source>
        <dbReference type="ARBA" id="ARBA00023136"/>
    </source>
</evidence>
<dbReference type="GO" id="GO:0044272">
    <property type="term" value="P:sulfur compound biosynthetic process"/>
    <property type="evidence" value="ECO:0007669"/>
    <property type="project" value="UniProtKB-ARBA"/>
</dbReference>
<evidence type="ECO:0000313" key="16">
    <source>
        <dbReference type="Proteomes" id="UP000827892"/>
    </source>
</evidence>
<proteinExistence type="inferred from homology"/>
<accession>A0AAE8ZMD2</accession>
<comment type="cofactor">
    <cofactor evidence="1">
        <name>pyridoxal 5'-phosphate</name>
        <dbReference type="ChEBI" id="CHEBI:597326"/>
    </cofactor>
</comment>
<dbReference type="InterPro" id="IPR050271">
    <property type="entry name" value="UDP-glycosyltransferase"/>
</dbReference>
<evidence type="ECO:0000313" key="15">
    <source>
        <dbReference type="EMBL" id="ULT80469.1"/>
    </source>
</evidence>
<dbReference type="AlphaFoldDB" id="A0AAE8ZMD2"/>
<evidence type="ECO:0000256" key="3">
    <source>
        <dbReference type="ARBA" id="ARBA00007103"/>
    </source>
</evidence>
<reference evidence="15 16" key="1">
    <citation type="submission" date="2022-05" db="EMBL/GenBank/DDBJ databases">
        <title>Chromosome-level reference genomes for two strains of Caenorhabditis briggsae: an improved platform for comparative genomics.</title>
        <authorList>
            <person name="Stevens L."/>
            <person name="Andersen E.C."/>
        </authorList>
    </citation>
    <scope>NUCLEOTIDE SEQUENCE [LARGE SCALE GENOMIC DNA]</scope>
    <source>
        <strain evidence="15">QX1410_ONT</strain>
        <tissue evidence="15">Whole-organism</tissue>
    </source>
</reference>
<evidence type="ECO:0000256" key="6">
    <source>
        <dbReference type="ARBA" id="ARBA00022676"/>
    </source>
</evidence>
<comment type="catalytic activity">
    <reaction evidence="13">
        <text>glucuronate acceptor + UDP-alpha-D-glucuronate = acceptor beta-D-glucuronoside + UDP + H(+)</text>
        <dbReference type="Rhea" id="RHEA:21032"/>
        <dbReference type="ChEBI" id="CHEBI:15378"/>
        <dbReference type="ChEBI" id="CHEBI:58052"/>
        <dbReference type="ChEBI" id="CHEBI:58223"/>
        <dbReference type="ChEBI" id="CHEBI:132367"/>
        <dbReference type="ChEBI" id="CHEBI:132368"/>
        <dbReference type="EC" id="2.4.1.17"/>
    </reaction>
</comment>
<dbReference type="SUPFAM" id="SSF53756">
    <property type="entry name" value="UDP-Glycosyltransferase/glycogen phosphorylase"/>
    <property type="match status" value="1"/>
</dbReference>
<evidence type="ECO:0000256" key="11">
    <source>
        <dbReference type="ARBA" id="ARBA00022989"/>
    </source>
</evidence>
<sequence>MQLTNDFAYCITKFLLTSQCLLHNSTVYLLSYQQTAPKIKRVAIRAGQHADAAVADTLTEAGHDVTVLMPVIDVAQRNRTVLKNLSIKQIFIEADDEVVEIYGQTSKFLANLWTAETKNPIEMYMNPAPIVPLFAKQCDKVMKSKDILEQLKAEEFDLAIAEPFDSCSYGVIEYLKIPAHVSVLSCARMDHASDVIGQLIAPSYVPSTQSVYSDRMTMYERLMNFLQFQYGRNLFATIGDIEAANAKKLLGIERTWREILPESSFLLTNHIPILEFPAPTLDKIIPIGGLSVNTDKKSMKLEHYFDTMVSMRKKNVIISFGSVIQSKDMPVELKKSMVEMMGYMSDVTFIWKYEDLADKKHFCGVLNLNRIEWIPQNELLADSRVDAFITHGGLASVTELAMMGKPAVVIPIFADQGRNAEMLKRHGGVEILQKTDLSNAKLLARTLRKVMENKKYRQNAEKLAEQMNNMPTDPKKTLVSHVEFAAKFGKLPHMDPYGRHQNFFEYYLLDIISIATVVILTITYTFVKICFCMFRRCCGSRKTPVAIDYWAKSHDKESFLMARELIRTEGILCGGSSGCAVHYALEECKSLNLPEDANVVVLLPDGIRNYITKFLDDEPLFLDA</sequence>
<dbReference type="InterPro" id="IPR035595">
    <property type="entry name" value="UDP_glycos_trans_CS"/>
</dbReference>
<comment type="similarity">
    <text evidence="4">Belongs to the UDP-glycosyltransferase family.</text>
</comment>